<comment type="cofactor">
    <cofactor evidence="1 6">
        <name>FAD</name>
        <dbReference type="ChEBI" id="CHEBI:57692"/>
    </cofactor>
</comment>
<dbReference type="InterPro" id="IPR006091">
    <property type="entry name" value="Acyl-CoA_Oxase/DH_mid-dom"/>
</dbReference>
<dbReference type="EC" id="1.-.-.-" evidence="11"/>
<feature type="domain" description="Acyl-CoA dehydrogenase/oxidase N-terminal" evidence="10">
    <location>
        <begin position="6"/>
        <end position="117"/>
    </location>
</feature>
<proteinExistence type="inferred from homology"/>
<dbReference type="PROSITE" id="PS00072">
    <property type="entry name" value="ACYL_COA_DH_1"/>
    <property type="match status" value="1"/>
</dbReference>
<keyword evidence="5 6" id="KW-0560">Oxidoreductase</keyword>
<evidence type="ECO:0000259" key="9">
    <source>
        <dbReference type="Pfam" id="PF02770"/>
    </source>
</evidence>
<dbReference type="InterPro" id="IPR009075">
    <property type="entry name" value="AcylCo_DH/oxidase_C"/>
</dbReference>
<dbReference type="PANTHER" id="PTHR43884">
    <property type="entry name" value="ACYL-COA DEHYDROGENASE"/>
    <property type="match status" value="1"/>
</dbReference>
<evidence type="ECO:0000256" key="3">
    <source>
        <dbReference type="ARBA" id="ARBA00022630"/>
    </source>
</evidence>
<evidence type="ECO:0000313" key="12">
    <source>
        <dbReference type="Proteomes" id="UP001596390"/>
    </source>
</evidence>
<evidence type="ECO:0000256" key="2">
    <source>
        <dbReference type="ARBA" id="ARBA00009347"/>
    </source>
</evidence>
<dbReference type="PIRSF" id="PIRSF016578">
    <property type="entry name" value="HsaA"/>
    <property type="match status" value="1"/>
</dbReference>
<sequence>MQFQLTDEQKQLREEVRKFAEEEIRPVATECDVAEEYPHEVMDKAADMGLLAPHVPVEYGGVGYSSVENAILTEELFAADPGIGLCVSSAGFGAEALMEFGTDEQKERVLPKVTAGDAVMGSAISEPQAGSDVTSVATRAEKREARSASERSGSAAEKDGDEWVINGSKMWITNGTVADYFVVVCETDPEVEDRYSGYSQILVEGDRDGLTRDKITGKLGIRASDTAELRFDDVRVPEENLIGQRGMGFLQLMQFFDETRTAVAAQGVGIARGAAERALEYAEEREQFDRPISDFQAIKHKLAEMHTDTEAARWLTYRSAWAVDNESGDLTALASMAKEFASRVAVDVADEAVQVHGGAGFVNDHDVERLYRDAKITQIYEGTTEIQKNIVARELLDEGM</sequence>
<evidence type="ECO:0000259" key="10">
    <source>
        <dbReference type="Pfam" id="PF02771"/>
    </source>
</evidence>
<keyword evidence="3 6" id="KW-0285">Flavoprotein</keyword>
<dbReference type="Proteomes" id="UP001596390">
    <property type="component" value="Unassembled WGS sequence"/>
</dbReference>
<organism evidence="11 12">
    <name type="scientific">Halorubrum yunnanense</name>
    <dbReference type="NCBI Taxonomy" id="1526162"/>
    <lineage>
        <taxon>Archaea</taxon>
        <taxon>Methanobacteriati</taxon>
        <taxon>Methanobacteriota</taxon>
        <taxon>Stenosarchaea group</taxon>
        <taxon>Halobacteria</taxon>
        <taxon>Halobacteriales</taxon>
        <taxon>Haloferacaceae</taxon>
        <taxon>Halorubrum</taxon>
    </lineage>
</organism>
<dbReference type="SUPFAM" id="SSF56645">
    <property type="entry name" value="Acyl-CoA dehydrogenase NM domain-like"/>
    <property type="match status" value="1"/>
</dbReference>
<dbReference type="GO" id="GO:0016627">
    <property type="term" value="F:oxidoreductase activity, acting on the CH-CH group of donors"/>
    <property type="evidence" value="ECO:0007669"/>
    <property type="project" value="UniProtKB-ARBA"/>
</dbReference>
<dbReference type="InterPro" id="IPR006089">
    <property type="entry name" value="Acyl-CoA_DH_CS"/>
</dbReference>
<name>A0ABD5YHR7_9EURY</name>
<dbReference type="Gene3D" id="1.20.140.10">
    <property type="entry name" value="Butyryl-CoA Dehydrogenase, subunit A, domain 3"/>
    <property type="match status" value="1"/>
</dbReference>
<dbReference type="RefSeq" id="WP_267664304.1">
    <property type="nucleotide sequence ID" value="NZ_JAODIX010000035.1"/>
</dbReference>
<evidence type="ECO:0000256" key="7">
    <source>
        <dbReference type="SAM" id="MobiDB-lite"/>
    </source>
</evidence>
<evidence type="ECO:0000256" key="6">
    <source>
        <dbReference type="RuleBase" id="RU362125"/>
    </source>
</evidence>
<feature type="compositionally biased region" description="Basic and acidic residues" evidence="7">
    <location>
        <begin position="139"/>
        <end position="149"/>
    </location>
</feature>
<dbReference type="Pfam" id="PF02770">
    <property type="entry name" value="Acyl-CoA_dh_M"/>
    <property type="match status" value="1"/>
</dbReference>
<dbReference type="InterPro" id="IPR046373">
    <property type="entry name" value="Acyl-CoA_Oxase/DH_mid-dom_sf"/>
</dbReference>
<dbReference type="InterPro" id="IPR009100">
    <property type="entry name" value="AcylCoA_DH/oxidase_NM_dom_sf"/>
</dbReference>
<dbReference type="InterPro" id="IPR036250">
    <property type="entry name" value="AcylCo_DH-like_C"/>
</dbReference>
<evidence type="ECO:0000256" key="4">
    <source>
        <dbReference type="ARBA" id="ARBA00022827"/>
    </source>
</evidence>
<feature type="region of interest" description="Disordered" evidence="7">
    <location>
        <begin position="123"/>
        <end position="159"/>
    </location>
</feature>
<protein>
    <submittedName>
        <fullName evidence="11">Acyl-CoA dehydrogenase family protein</fullName>
        <ecNumber evidence="11">1.-.-.-</ecNumber>
    </submittedName>
</protein>
<dbReference type="EMBL" id="JBHSZZ010000035">
    <property type="protein sequence ID" value="MFC7187180.1"/>
    <property type="molecule type" value="Genomic_DNA"/>
</dbReference>
<evidence type="ECO:0000313" key="11">
    <source>
        <dbReference type="EMBL" id="MFC7187180.1"/>
    </source>
</evidence>
<evidence type="ECO:0000259" key="8">
    <source>
        <dbReference type="Pfam" id="PF00441"/>
    </source>
</evidence>
<comment type="caution">
    <text evidence="11">The sequence shown here is derived from an EMBL/GenBank/DDBJ whole genome shotgun (WGS) entry which is preliminary data.</text>
</comment>
<dbReference type="FunFam" id="1.20.140.10:FF:000001">
    <property type="entry name" value="Acyl-CoA dehydrogenase"/>
    <property type="match status" value="1"/>
</dbReference>
<keyword evidence="4 6" id="KW-0274">FAD</keyword>
<dbReference type="Gene3D" id="2.40.110.10">
    <property type="entry name" value="Butyryl-CoA Dehydrogenase, subunit A, domain 2"/>
    <property type="match status" value="1"/>
</dbReference>
<feature type="domain" description="Acyl-CoA dehydrogenase/oxidase C-terminal" evidence="8">
    <location>
        <begin position="246"/>
        <end position="396"/>
    </location>
</feature>
<dbReference type="InterPro" id="IPR013786">
    <property type="entry name" value="AcylCoA_DH/ox_N"/>
</dbReference>
<dbReference type="Pfam" id="PF00441">
    <property type="entry name" value="Acyl-CoA_dh_1"/>
    <property type="match status" value="1"/>
</dbReference>
<dbReference type="FunFam" id="2.40.110.10:FF:000002">
    <property type="entry name" value="Acyl-CoA dehydrogenase fadE12"/>
    <property type="match status" value="1"/>
</dbReference>
<dbReference type="SUPFAM" id="SSF47203">
    <property type="entry name" value="Acyl-CoA dehydrogenase C-terminal domain-like"/>
    <property type="match status" value="1"/>
</dbReference>
<evidence type="ECO:0000256" key="1">
    <source>
        <dbReference type="ARBA" id="ARBA00001974"/>
    </source>
</evidence>
<accession>A0ABD5YHR7</accession>
<dbReference type="Gene3D" id="1.10.540.10">
    <property type="entry name" value="Acyl-CoA dehydrogenase/oxidase, N-terminal domain"/>
    <property type="match status" value="1"/>
</dbReference>
<reference evidence="11 12" key="1">
    <citation type="journal article" date="2019" name="Int. J. Syst. Evol. Microbiol.">
        <title>The Global Catalogue of Microorganisms (GCM) 10K type strain sequencing project: providing services to taxonomists for standard genome sequencing and annotation.</title>
        <authorList>
            <consortium name="The Broad Institute Genomics Platform"/>
            <consortium name="The Broad Institute Genome Sequencing Center for Infectious Disease"/>
            <person name="Wu L."/>
            <person name="Ma J."/>
        </authorList>
    </citation>
    <scope>NUCLEOTIDE SEQUENCE [LARGE SCALE GENOMIC DNA]</scope>
    <source>
        <strain evidence="11 12">Q85</strain>
    </source>
</reference>
<dbReference type="Pfam" id="PF02771">
    <property type="entry name" value="Acyl-CoA_dh_N"/>
    <property type="match status" value="1"/>
</dbReference>
<dbReference type="FunFam" id="1.10.540.10:FF:000002">
    <property type="entry name" value="Acyl-CoA dehydrogenase FadE19"/>
    <property type="match status" value="1"/>
</dbReference>
<dbReference type="PANTHER" id="PTHR43884:SF12">
    <property type="entry name" value="ISOVALERYL-COA DEHYDROGENASE, MITOCHONDRIAL-RELATED"/>
    <property type="match status" value="1"/>
</dbReference>
<comment type="similarity">
    <text evidence="2 6">Belongs to the acyl-CoA dehydrogenase family.</text>
</comment>
<gene>
    <name evidence="11" type="ORF">ACFQMK_09820</name>
</gene>
<evidence type="ECO:0000256" key="5">
    <source>
        <dbReference type="ARBA" id="ARBA00023002"/>
    </source>
</evidence>
<keyword evidence="12" id="KW-1185">Reference proteome</keyword>
<dbReference type="AlphaFoldDB" id="A0ABD5YHR7"/>
<dbReference type="InterPro" id="IPR037069">
    <property type="entry name" value="AcylCoA_DH/ox_N_sf"/>
</dbReference>
<feature type="domain" description="Acyl-CoA oxidase/dehydrogenase middle" evidence="9">
    <location>
        <begin position="123"/>
        <end position="234"/>
    </location>
</feature>
<dbReference type="PROSITE" id="PS00073">
    <property type="entry name" value="ACYL_COA_DH_2"/>
    <property type="match status" value="1"/>
</dbReference>